<evidence type="ECO:0000313" key="3">
    <source>
        <dbReference type="Proteomes" id="UP000245977"/>
    </source>
</evidence>
<dbReference type="AlphaFoldDB" id="A0A2S2FCH0"/>
<protein>
    <submittedName>
        <fullName evidence="2">Uncharacterized protein</fullName>
    </submittedName>
</protein>
<name>A0A2S2FCH0_9GAMM</name>
<sequence>MLSLHSNKQVFINSLKANKKLVVYLSTTFALMTILFLHGLIQGNLKPEFFVYAVFVSAAFCIWELIDHKTRKSAKAAATAE</sequence>
<dbReference type="OrthoDB" id="6701134at2"/>
<keyword evidence="1" id="KW-1133">Transmembrane helix</keyword>
<gene>
    <name evidence="2" type="ORF">DJ533_08425</name>
</gene>
<dbReference type="RefSeq" id="WP_065992025.1">
    <property type="nucleotide sequence ID" value="NZ_CP029397.2"/>
</dbReference>
<reference evidence="2" key="1">
    <citation type="submission" date="2019-08" db="EMBL/GenBank/DDBJ databases">
        <title>The complete genome of Acinetobacter defluvii strain WCHAD010030.</title>
        <authorList>
            <person name="Hu Y."/>
            <person name="Qin J."/>
            <person name="Feng Y."/>
            <person name="Zong Z."/>
        </authorList>
    </citation>
    <scope>NUCLEOTIDE SEQUENCE</scope>
    <source>
        <strain evidence="2">WCHA30</strain>
    </source>
</reference>
<keyword evidence="1" id="KW-0472">Membrane</keyword>
<evidence type="ECO:0000256" key="1">
    <source>
        <dbReference type="SAM" id="Phobius"/>
    </source>
</evidence>
<evidence type="ECO:0000313" key="2">
    <source>
        <dbReference type="EMBL" id="AWL28590.1"/>
    </source>
</evidence>
<organism evidence="2 3">
    <name type="scientific">Acinetobacter defluvii</name>
    <dbReference type="NCBI Taxonomy" id="1871111"/>
    <lineage>
        <taxon>Bacteria</taxon>
        <taxon>Pseudomonadati</taxon>
        <taxon>Pseudomonadota</taxon>
        <taxon>Gammaproteobacteria</taxon>
        <taxon>Moraxellales</taxon>
        <taxon>Moraxellaceae</taxon>
        <taxon>Acinetobacter</taxon>
    </lineage>
</organism>
<feature type="transmembrane region" description="Helical" evidence="1">
    <location>
        <begin position="21"/>
        <end position="43"/>
    </location>
</feature>
<proteinExistence type="predicted"/>
<dbReference type="KEGG" id="adv:DJ533_08425"/>
<feature type="transmembrane region" description="Helical" evidence="1">
    <location>
        <begin position="49"/>
        <end position="66"/>
    </location>
</feature>
<keyword evidence="3" id="KW-1185">Reference proteome</keyword>
<dbReference type="EMBL" id="CP029397">
    <property type="protein sequence ID" value="AWL28590.1"/>
    <property type="molecule type" value="Genomic_DNA"/>
</dbReference>
<dbReference type="Proteomes" id="UP000245977">
    <property type="component" value="Chromosome"/>
</dbReference>
<keyword evidence="1" id="KW-0812">Transmembrane</keyword>
<accession>A0A2S2FCH0</accession>